<feature type="domain" description="Polymerase nucleotidyl transferase" evidence="1">
    <location>
        <begin position="14"/>
        <end position="106"/>
    </location>
</feature>
<protein>
    <submittedName>
        <fullName evidence="2">Nucleotidyltransferase family protein</fullName>
    </submittedName>
</protein>
<evidence type="ECO:0000259" key="1">
    <source>
        <dbReference type="Pfam" id="PF01909"/>
    </source>
</evidence>
<dbReference type="OrthoDB" id="5334523at2"/>
<dbReference type="RefSeq" id="WP_023949929.1">
    <property type="nucleotide sequence ID" value="NZ_BASD01000035.1"/>
</dbReference>
<keyword evidence="2" id="KW-0808">Transferase</keyword>
<dbReference type="eggNOG" id="COG1669">
    <property type="taxonomic scope" value="Bacteria"/>
</dbReference>
<dbReference type="InterPro" id="IPR043519">
    <property type="entry name" value="NT_sf"/>
</dbReference>
<proteinExistence type="predicted"/>
<evidence type="ECO:0000313" key="3">
    <source>
        <dbReference type="Proteomes" id="UP000018143"/>
    </source>
</evidence>
<organism evidence="2 3">
    <name type="scientific">Helicobacter fennelliae MRY12-0050</name>
    <dbReference type="NCBI Taxonomy" id="1325130"/>
    <lineage>
        <taxon>Bacteria</taxon>
        <taxon>Pseudomonadati</taxon>
        <taxon>Campylobacterota</taxon>
        <taxon>Epsilonproteobacteria</taxon>
        <taxon>Campylobacterales</taxon>
        <taxon>Helicobacteraceae</taxon>
        <taxon>Helicobacter</taxon>
    </lineage>
</organism>
<gene>
    <name evidence="2" type="ORF">HFN_1394</name>
</gene>
<dbReference type="EMBL" id="BASD01000035">
    <property type="protein sequence ID" value="GAD20150.1"/>
    <property type="molecule type" value="Genomic_DNA"/>
</dbReference>
<evidence type="ECO:0000313" key="2">
    <source>
        <dbReference type="EMBL" id="GAD20150.1"/>
    </source>
</evidence>
<name>T1D1Q0_9HELI</name>
<dbReference type="CDD" id="cd05403">
    <property type="entry name" value="NT_KNTase_like"/>
    <property type="match status" value="1"/>
</dbReference>
<sequence length="106" mass="12322">MFKLTKEIILEYLSSIKEELNQDGIVEIGLFGSYAKDKADLASDIDIVICSSESFLKKFRGFESVIYLDDLRQKIMKHFKIQVDICDTFSMNEERKKNLLENAIYV</sequence>
<dbReference type="AlphaFoldDB" id="T1D1Q0"/>
<dbReference type="SUPFAM" id="SSF81301">
    <property type="entry name" value="Nucleotidyltransferase"/>
    <property type="match status" value="1"/>
</dbReference>
<dbReference type="Proteomes" id="UP000018143">
    <property type="component" value="Unassembled WGS sequence"/>
</dbReference>
<keyword evidence="3" id="KW-1185">Reference proteome</keyword>
<dbReference type="Pfam" id="PF01909">
    <property type="entry name" value="NTP_transf_2"/>
    <property type="match status" value="1"/>
</dbReference>
<comment type="caution">
    <text evidence="2">The sequence shown here is derived from an EMBL/GenBank/DDBJ whole genome shotgun (WGS) entry which is preliminary data.</text>
</comment>
<dbReference type="InterPro" id="IPR002934">
    <property type="entry name" value="Polymerase_NTP_transf_dom"/>
</dbReference>
<dbReference type="Gene3D" id="3.30.460.10">
    <property type="entry name" value="Beta Polymerase, domain 2"/>
    <property type="match status" value="1"/>
</dbReference>
<dbReference type="STRING" id="1325130.HFN_1394"/>
<accession>T1D1Q0</accession>
<dbReference type="GO" id="GO:0016779">
    <property type="term" value="F:nucleotidyltransferase activity"/>
    <property type="evidence" value="ECO:0007669"/>
    <property type="project" value="InterPro"/>
</dbReference>
<reference evidence="2 3" key="1">
    <citation type="journal article" date="2013" name="Genome Announc.">
        <title>Draft Genome Sequence of Helicobacter fennelliae Strain MRY12-0050, Isolated from a Bacteremia Patient.</title>
        <authorList>
            <person name="Rimbara E."/>
            <person name="Matsui M."/>
            <person name="Mori S."/>
            <person name="Suzuki S."/>
            <person name="Suzuki M."/>
            <person name="Kim H."/>
            <person name="Sekizuka T."/>
            <person name="Kuroda M."/>
            <person name="Shibayama K."/>
        </authorList>
    </citation>
    <scope>NUCLEOTIDE SEQUENCE [LARGE SCALE GENOMIC DNA]</scope>
    <source>
        <strain evidence="2 3">MRY12-0050</strain>
    </source>
</reference>